<evidence type="ECO:0000259" key="5">
    <source>
        <dbReference type="Pfam" id="PF25137"/>
    </source>
</evidence>
<protein>
    <submittedName>
        <fullName evidence="6">Alcohol dehydrogenase, class IV</fullName>
    </submittedName>
</protein>
<evidence type="ECO:0000313" key="7">
    <source>
        <dbReference type="Proteomes" id="UP000199225"/>
    </source>
</evidence>
<dbReference type="PROSITE" id="PS00913">
    <property type="entry name" value="ADH_IRON_1"/>
    <property type="match status" value="1"/>
</dbReference>
<dbReference type="FunFam" id="1.20.1090.10:FF:000001">
    <property type="entry name" value="Aldehyde-alcohol dehydrogenase"/>
    <property type="match status" value="1"/>
</dbReference>
<feature type="domain" description="Alcohol dehydrogenase iron-type/glycerol dehydrogenase GldA" evidence="4">
    <location>
        <begin position="31"/>
        <end position="196"/>
    </location>
</feature>
<dbReference type="Pfam" id="PF25137">
    <property type="entry name" value="ADH_Fe_C"/>
    <property type="match status" value="1"/>
</dbReference>
<name>A0A1G8S5B0_9BACI</name>
<dbReference type="InterPro" id="IPR039697">
    <property type="entry name" value="Alcohol_dehydrogenase_Fe"/>
</dbReference>
<dbReference type="OrthoDB" id="9815791at2"/>
<feature type="domain" description="Fe-containing alcohol dehydrogenase-like C-terminal" evidence="5">
    <location>
        <begin position="208"/>
        <end position="400"/>
    </location>
</feature>
<dbReference type="InterPro" id="IPR001670">
    <property type="entry name" value="ADH_Fe/GldA"/>
</dbReference>
<dbReference type="STRING" id="86666.SAMN04490247_1237"/>
<sequence length="403" mass="44781">MISPWKAIRYRSFQRTMHVSSRFLPWRRPDLIEGEHSTGRLVDELKKEGYERVLIVTDKGIKAAGLLAPFEEELNGAGIEYIRYEDTVPNPTVINIQDALHAYRYHHCQAIIGFGGGSAIDCAKGVAAKVARPDKTIEEMKGLFRVRRATPMLIAIPTTSGTGSEGTAATVISNPETSEKYPLIDLSLIPDKAVLDVSLVLDLPQHITAMTGMDALTHAIEAYIGKSNTKETELLSRKAVRLIFGNLLTTYHHPHDKQARAEMQKAAYYAGLAFTKAYVGYVHSIAHTLGGFYRTPHGLANAVLLPHILDYYGESIHVRLANLADSAGITTSGMNTTEKAEIFIEAIRKLNREMEIPTHIPDIKQKDIPDMVRRSMKEAHPLYPVPVFMNEKDMTAIYTTVST</sequence>
<dbReference type="Pfam" id="PF00465">
    <property type="entry name" value="Fe-ADH"/>
    <property type="match status" value="1"/>
</dbReference>
<reference evidence="7" key="1">
    <citation type="submission" date="2016-10" db="EMBL/GenBank/DDBJ databases">
        <authorList>
            <person name="Varghese N."/>
            <person name="Submissions S."/>
        </authorList>
    </citation>
    <scope>NUCLEOTIDE SEQUENCE [LARGE SCALE GENOMIC DNA]</scope>
    <source>
        <strain evidence="7">DSM 4771</strain>
    </source>
</reference>
<comment type="similarity">
    <text evidence="1">Belongs to the iron-containing alcohol dehydrogenase family.</text>
</comment>
<dbReference type="EMBL" id="FNEV01000003">
    <property type="protein sequence ID" value="SDJ23850.1"/>
    <property type="molecule type" value="Genomic_DNA"/>
</dbReference>
<keyword evidence="2" id="KW-0560">Oxidoreductase</keyword>
<keyword evidence="3" id="KW-0520">NAD</keyword>
<dbReference type="CDD" id="cd08189">
    <property type="entry name" value="Fe-ADH-like"/>
    <property type="match status" value="1"/>
</dbReference>
<dbReference type="PANTHER" id="PTHR11496">
    <property type="entry name" value="ALCOHOL DEHYDROGENASE"/>
    <property type="match status" value="1"/>
</dbReference>
<dbReference type="GO" id="GO:0046872">
    <property type="term" value="F:metal ion binding"/>
    <property type="evidence" value="ECO:0007669"/>
    <property type="project" value="InterPro"/>
</dbReference>
<evidence type="ECO:0000256" key="3">
    <source>
        <dbReference type="ARBA" id="ARBA00023027"/>
    </source>
</evidence>
<dbReference type="PROSITE" id="PS00060">
    <property type="entry name" value="ADH_IRON_2"/>
    <property type="match status" value="1"/>
</dbReference>
<dbReference type="RefSeq" id="WP_093192996.1">
    <property type="nucleotide sequence ID" value="NZ_FNEV01000003.1"/>
</dbReference>
<evidence type="ECO:0000256" key="2">
    <source>
        <dbReference type="ARBA" id="ARBA00023002"/>
    </source>
</evidence>
<dbReference type="FunFam" id="3.40.50.1970:FF:000003">
    <property type="entry name" value="Alcohol dehydrogenase, iron-containing"/>
    <property type="match status" value="1"/>
</dbReference>
<dbReference type="InterPro" id="IPR018211">
    <property type="entry name" value="ADH_Fe_CS"/>
</dbReference>
<dbReference type="PANTHER" id="PTHR11496:SF102">
    <property type="entry name" value="ALCOHOL DEHYDROGENASE 4"/>
    <property type="match status" value="1"/>
</dbReference>
<dbReference type="GO" id="GO:0004022">
    <property type="term" value="F:alcohol dehydrogenase (NAD+) activity"/>
    <property type="evidence" value="ECO:0007669"/>
    <property type="project" value="TreeGrafter"/>
</dbReference>
<dbReference type="InterPro" id="IPR056798">
    <property type="entry name" value="ADH_Fe_C"/>
</dbReference>
<dbReference type="AlphaFoldDB" id="A0A1G8S5B0"/>
<evidence type="ECO:0000256" key="1">
    <source>
        <dbReference type="ARBA" id="ARBA00007358"/>
    </source>
</evidence>
<organism evidence="6 7">
    <name type="scientific">Salimicrobium halophilum</name>
    <dbReference type="NCBI Taxonomy" id="86666"/>
    <lineage>
        <taxon>Bacteria</taxon>
        <taxon>Bacillati</taxon>
        <taxon>Bacillota</taxon>
        <taxon>Bacilli</taxon>
        <taxon>Bacillales</taxon>
        <taxon>Bacillaceae</taxon>
        <taxon>Salimicrobium</taxon>
    </lineage>
</organism>
<evidence type="ECO:0000259" key="4">
    <source>
        <dbReference type="Pfam" id="PF00465"/>
    </source>
</evidence>
<dbReference type="Gene3D" id="3.40.50.1970">
    <property type="match status" value="1"/>
</dbReference>
<proteinExistence type="inferred from homology"/>
<keyword evidence="7" id="KW-1185">Reference proteome</keyword>
<dbReference type="SUPFAM" id="SSF56796">
    <property type="entry name" value="Dehydroquinate synthase-like"/>
    <property type="match status" value="1"/>
</dbReference>
<gene>
    <name evidence="6" type="ORF">SAMN04490247_1237</name>
</gene>
<evidence type="ECO:0000313" key="6">
    <source>
        <dbReference type="EMBL" id="SDJ23850.1"/>
    </source>
</evidence>
<accession>A0A1G8S5B0</accession>
<dbReference type="Gene3D" id="1.20.1090.10">
    <property type="entry name" value="Dehydroquinate synthase-like - alpha domain"/>
    <property type="match status" value="1"/>
</dbReference>
<dbReference type="Proteomes" id="UP000199225">
    <property type="component" value="Unassembled WGS sequence"/>
</dbReference>